<dbReference type="AlphaFoldDB" id="A0A4Y2LML4"/>
<organism evidence="2 3">
    <name type="scientific">Araneus ventricosus</name>
    <name type="common">Orbweaver spider</name>
    <name type="synonym">Epeira ventricosa</name>
    <dbReference type="NCBI Taxonomy" id="182803"/>
    <lineage>
        <taxon>Eukaryota</taxon>
        <taxon>Metazoa</taxon>
        <taxon>Ecdysozoa</taxon>
        <taxon>Arthropoda</taxon>
        <taxon>Chelicerata</taxon>
        <taxon>Arachnida</taxon>
        <taxon>Araneae</taxon>
        <taxon>Araneomorphae</taxon>
        <taxon>Entelegynae</taxon>
        <taxon>Araneoidea</taxon>
        <taxon>Araneidae</taxon>
        <taxon>Araneus</taxon>
    </lineage>
</organism>
<sequence>MITSLCWLIICKLPDATYVKRRACCRSRSTGHTVGPSATKLTHTDSETRAYQFWAIILRRGMNDRRKQIGGRSARSQWATIFDAEQLMKNLRPDIMLWS</sequence>
<feature type="chain" id="PRO_5021206146" description="Secreted protein" evidence="1">
    <location>
        <begin position="17"/>
        <end position="99"/>
    </location>
</feature>
<dbReference type="Proteomes" id="UP000499080">
    <property type="component" value="Unassembled WGS sequence"/>
</dbReference>
<keyword evidence="1" id="KW-0732">Signal</keyword>
<evidence type="ECO:0000313" key="2">
    <source>
        <dbReference type="EMBL" id="GBN15938.1"/>
    </source>
</evidence>
<accession>A0A4Y2LML4</accession>
<evidence type="ECO:0000256" key="1">
    <source>
        <dbReference type="SAM" id="SignalP"/>
    </source>
</evidence>
<evidence type="ECO:0000313" key="3">
    <source>
        <dbReference type="Proteomes" id="UP000499080"/>
    </source>
</evidence>
<proteinExistence type="predicted"/>
<gene>
    <name evidence="2" type="ORF">AVEN_134682_1</name>
</gene>
<reference evidence="2 3" key="1">
    <citation type="journal article" date="2019" name="Sci. Rep.">
        <title>Orb-weaving spider Araneus ventricosus genome elucidates the spidroin gene catalogue.</title>
        <authorList>
            <person name="Kono N."/>
            <person name="Nakamura H."/>
            <person name="Ohtoshi R."/>
            <person name="Moran D.A.P."/>
            <person name="Shinohara A."/>
            <person name="Yoshida Y."/>
            <person name="Fujiwara M."/>
            <person name="Mori M."/>
            <person name="Tomita M."/>
            <person name="Arakawa K."/>
        </authorList>
    </citation>
    <scope>NUCLEOTIDE SEQUENCE [LARGE SCALE GENOMIC DNA]</scope>
</reference>
<protein>
    <recommendedName>
        <fullName evidence="4">Secreted protein</fullName>
    </recommendedName>
</protein>
<comment type="caution">
    <text evidence="2">The sequence shown here is derived from an EMBL/GenBank/DDBJ whole genome shotgun (WGS) entry which is preliminary data.</text>
</comment>
<dbReference type="EMBL" id="BGPR01006081">
    <property type="protein sequence ID" value="GBN15938.1"/>
    <property type="molecule type" value="Genomic_DNA"/>
</dbReference>
<name>A0A4Y2LML4_ARAVE</name>
<evidence type="ECO:0008006" key="4">
    <source>
        <dbReference type="Google" id="ProtNLM"/>
    </source>
</evidence>
<keyword evidence="3" id="KW-1185">Reference proteome</keyword>
<feature type="signal peptide" evidence="1">
    <location>
        <begin position="1"/>
        <end position="16"/>
    </location>
</feature>